<dbReference type="SMART" id="SM00448">
    <property type="entry name" value="REC"/>
    <property type="match status" value="1"/>
</dbReference>
<feature type="domain" description="HTH luxR-type" evidence="4">
    <location>
        <begin position="138"/>
        <end position="203"/>
    </location>
</feature>
<dbReference type="GO" id="GO:0006355">
    <property type="term" value="P:regulation of DNA-templated transcription"/>
    <property type="evidence" value="ECO:0007669"/>
    <property type="project" value="InterPro"/>
</dbReference>
<dbReference type="InterPro" id="IPR058245">
    <property type="entry name" value="NreC/VraR/RcsB-like_REC"/>
</dbReference>
<dbReference type="Pfam" id="PF00072">
    <property type="entry name" value="Response_reg"/>
    <property type="match status" value="1"/>
</dbReference>
<dbReference type="GO" id="GO:0000160">
    <property type="term" value="P:phosphorelay signal transduction system"/>
    <property type="evidence" value="ECO:0007669"/>
    <property type="project" value="InterPro"/>
</dbReference>
<gene>
    <name evidence="6" type="ORF">SAMN06295916_0785</name>
</gene>
<dbReference type="PROSITE" id="PS50110">
    <property type="entry name" value="RESPONSE_REGULATORY"/>
    <property type="match status" value="1"/>
</dbReference>
<protein>
    <submittedName>
        <fullName evidence="6">DNA-binding response regulator, NarL/FixJ family, contains REC and HTH domains</fullName>
    </submittedName>
</protein>
<sequence>MSLLVVITDDHPVVRSGYKRLLSLESDIEVITEFDNGEDTYNWFQDHAADVLIMDISMPGVGGLETLKRLRAKKINTKIIMLSMHDNPTLIQQALDFGANGFLSKSSEPDELINAISYVMNDEVVISKDLQGLLGANDGALHEQLSAREFGILLKLAEGVSAKDIAAQFHLSPKTIYNYQTQIYKKLAIENGAQLTQYAIQNKLLKSN</sequence>
<dbReference type="AlphaFoldDB" id="A0A212TAX3"/>
<dbReference type="InterPro" id="IPR016032">
    <property type="entry name" value="Sig_transdc_resp-reg_C-effctor"/>
</dbReference>
<evidence type="ECO:0000313" key="7">
    <source>
        <dbReference type="Proteomes" id="UP000197215"/>
    </source>
</evidence>
<dbReference type="Pfam" id="PF00196">
    <property type="entry name" value="GerE"/>
    <property type="match status" value="1"/>
</dbReference>
<name>A0A212TAX3_9BURK</name>
<dbReference type="InterPro" id="IPR001789">
    <property type="entry name" value="Sig_transdc_resp-reg_receiver"/>
</dbReference>
<dbReference type="OrthoDB" id="9816469at2"/>
<keyword evidence="7" id="KW-1185">Reference proteome</keyword>
<evidence type="ECO:0000259" key="4">
    <source>
        <dbReference type="PROSITE" id="PS50043"/>
    </source>
</evidence>
<dbReference type="InterPro" id="IPR011006">
    <property type="entry name" value="CheY-like_superfamily"/>
</dbReference>
<dbReference type="RefSeq" id="WP_088812655.1">
    <property type="nucleotide sequence ID" value="NZ_FYEX01000001.1"/>
</dbReference>
<feature type="domain" description="Response regulatory" evidence="5">
    <location>
        <begin position="4"/>
        <end position="120"/>
    </location>
</feature>
<dbReference type="PANTHER" id="PTHR43214">
    <property type="entry name" value="TWO-COMPONENT RESPONSE REGULATOR"/>
    <property type="match status" value="1"/>
</dbReference>
<evidence type="ECO:0000256" key="3">
    <source>
        <dbReference type="PROSITE-ProRule" id="PRU00169"/>
    </source>
</evidence>
<dbReference type="EMBL" id="FYEX01000001">
    <property type="protein sequence ID" value="SNC62971.1"/>
    <property type="molecule type" value="Genomic_DNA"/>
</dbReference>
<dbReference type="PRINTS" id="PR00038">
    <property type="entry name" value="HTHLUXR"/>
</dbReference>
<accession>A0A212TAX3</accession>
<dbReference type="InterPro" id="IPR039420">
    <property type="entry name" value="WalR-like"/>
</dbReference>
<dbReference type="InterPro" id="IPR000792">
    <property type="entry name" value="Tscrpt_reg_LuxR_C"/>
</dbReference>
<dbReference type="Proteomes" id="UP000197215">
    <property type="component" value="Unassembled WGS sequence"/>
</dbReference>
<evidence type="ECO:0000259" key="5">
    <source>
        <dbReference type="PROSITE" id="PS50110"/>
    </source>
</evidence>
<dbReference type="SMART" id="SM00421">
    <property type="entry name" value="HTH_LUXR"/>
    <property type="match status" value="1"/>
</dbReference>
<dbReference type="PROSITE" id="PS50043">
    <property type="entry name" value="HTH_LUXR_2"/>
    <property type="match status" value="1"/>
</dbReference>
<dbReference type="Gene3D" id="3.40.50.2300">
    <property type="match status" value="1"/>
</dbReference>
<keyword evidence="1 3" id="KW-0597">Phosphoprotein</keyword>
<dbReference type="SUPFAM" id="SSF52172">
    <property type="entry name" value="CheY-like"/>
    <property type="match status" value="1"/>
</dbReference>
<evidence type="ECO:0000256" key="2">
    <source>
        <dbReference type="ARBA" id="ARBA00023125"/>
    </source>
</evidence>
<organism evidence="6 7">
    <name type="scientific">Polynucleobacter victoriensis</name>
    <dbReference type="NCBI Taxonomy" id="2049319"/>
    <lineage>
        <taxon>Bacteria</taxon>
        <taxon>Pseudomonadati</taxon>
        <taxon>Pseudomonadota</taxon>
        <taxon>Betaproteobacteria</taxon>
        <taxon>Burkholderiales</taxon>
        <taxon>Burkholderiaceae</taxon>
        <taxon>Polynucleobacter</taxon>
    </lineage>
</organism>
<proteinExistence type="predicted"/>
<feature type="modified residue" description="4-aspartylphosphate" evidence="3">
    <location>
        <position position="55"/>
    </location>
</feature>
<dbReference type="SUPFAM" id="SSF46894">
    <property type="entry name" value="C-terminal effector domain of the bipartite response regulators"/>
    <property type="match status" value="1"/>
</dbReference>
<dbReference type="CDD" id="cd17535">
    <property type="entry name" value="REC_NarL-like"/>
    <property type="match status" value="1"/>
</dbReference>
<dbReference type="CDD" id="cd06170">
    <property type="entry name" value="LuxR_C_like"/>
    <property type="match status" value="1"/>
</dbReference>
<keyword evidence="2 6" id="KW-0238">DNA-binding</keyword>
<dbReference type="PANTHER" id="PTHR43214:SF43">
    <property type="entry name" value="TWO-COMPONENT RESPONSE REGULATOR"/>
    <property type="match status" value="1"/>
</dbReference>
<reference evidence="6 7" key="1">
    <citation type="submission" date="2017-06" db="EMBL/GenBank/DDBJ databases">
        <authorList>
            <person name="Kim H.J."/>
            <person name="Triplett B.A."/>
        </authorList>
    </citation>
    <scope>NUCLEOTIDE SEQUENCE [LARGE SCALE GENOMIC DNA]</scope>
    <source>
        <strain evidence="6 7">MWH-VicM1</strain>
    </source>
</reference>
<evidence type="ECO:0000313" key="6">
    <source>
        <dbReference type="EMBL" id="SNC62971.1"/>
    </source>
</evidence>
<evidence type="ECO:0000256" key="1">
    <source>
        <dbReference type="ARBA" id="ARBA00022553"/>
    </source>
</evidence>
<dbReference type="GO" id="GO:0003677">
    <property type="term" value="F:DNA binding"/>
    <property type="evidence" value="ECO:0007669"/>
    <property type="project" value="UniProtKB-KW"/>
</dbReference>